<dbReference type="InterPro" id="IPR002110">
    <property type="entry name" value="Ankyrin_rpt"/>
</dbReference>
<organism evidence="5 6">
    <name type="scientific">Aspergillus pseudodeflectus</name>
    <dbReference type="NCBI Taxonomy" id="176178"/>
    <lineage>
        <taxon>Eukaryota</taxon>
        <taxon>Fungi</taxon>
        <taxon>Dikarya</taxon>
        <taxon>Ascomycota</taxon>
        <taxon>Pezizomycotina</taxon>
        <taxon>Eurotiomycetes</taxon>
        <taxon>Eurotiomycetidae</taxon>
        <taxon>Eurotiales</taxon>
        <taxon>Aspergillaceae</taxon>
        <taxon>Aspergillus</taxon>
        <taxon>Aspergillus subgen. Nidulantes</taxon>
    </lineage>
</organism>
<sequence>MLSGARSGNPVPEAAQSMLYIVFQTMILASLLYILSVQFCLENREGTHVLSASIEGTEEMTNQYMVGDYGFHVTHDGDTETEESDPGYGSQDHNVERAGGSRSTTSDGAQHTDAERRSEDSNYQIILDESNFALLDDQVKMVIEHGNPAALHHILPLYFSHNSRPRLFIQLLGYPSFRRDAGALRTCLAWIKEYHEAIMLELSNQYGLMRLILYAMERQYDDIVAVLFEFFPQDTSDTIYCSGMFTVINDSLSGLRIVWPYLRSNQAFLRESLREAAWKNQKDMVRFMVGSQSGRCAGDFEDALRAAIYHRDVEMVGFWLNESVDPRAPMTPRDGDTQAANLPCALSLAAAEGDIEILAMILDKDQLVHPDKGIMPGLLETALSLQNYETAELLLARGADILEVTLDTAVATGWKNTVRTLLQSGRRDFQSALYGSVLQRACTLGDLETAKLLLEYGHAINPKSPMALGGNSPLMGAIMGGHAELVEFLISEGAFVQGARGVFGHAIPTALWLNRKDVVRVLVEHTASCS</sequence>
<evidence type="ECO:0000256" key="2">
    <source>
        <dbReference type="ARBA" id="ARBA00023043"/>
    </source>
</evidence>
<dbReference type="SUPFAM" id="SSF48403">
    <property type="entry name" value="Ankyrin repeat"/>
    <property type="match status" value="1"/>
</dbReference>
<dbReference type="EMBL" id="JBFXLR010000028">
    <property type="protein sequence ID" value="KAL2847616.1"/>
    <property type="molecule type" value="Genomic_DNA"/>
</dbReference>
<dbReference type="RefSeq" id="XP_070897797.1">
    <property type="nucleotide sequence ID" value="XM_071045965.1"/>
</dbReference>
<comment type="caution">
    <text evidence="5">The sequence shown here is derived from an EMBL/GenBank/DDBJ whole genome shotgun (WGS) entry which is preliminary data.</text>
</comment>
<evidence type="ECO:0000313" key="5">
    <source>
        <dbReference type="EMBL" id="KAL2847616.1"/>
    </source>
</evidence>
<feature type="region of interest" description="Disordered" evidence="4">
    <location>
        <begin position="71"/>
        <end position="120"/>
    </location>
</feature>
<evidence type="ECO:0000313" key="6">
    <source>
        <dbReference type="Proteomes" id="UP001610444"/>
    </source>
</evidence>
<dbReference type="InterPro" id="IPR036770">
    <property type="entry name" value="Ankyrin_rpt-contain_sf"/>
</dbReference>
<dbReference type="PANTHER" id="PTHR24198:SF165">
    <property type="entry name" value="ANKYRIN REPEAT-CONTAINING PROTEIN-RELATED"/>
    <property type="match status" value="1"/>
</dbReference>
<reference evidence="5 6" key="1">
    <citation type="submission" date="2024-07" db="EMBL/GenBank/DDBJ databases">
        <title>Section-level genome sequencing and comparative genomics of Aspergillus sections Usti and Cavernicolus.</title>
        <authorList>
            <consortium name="Lawrence Berkeley National Laboratory"/>
            <person name="Nybo J.L."/>
            <person name="Vesth T.C."/>
            <person name="Theobald S."/>
            <person name="Frisvad J.C."/>
            <person name="Larsen T.O."/>
            <person name="Kjaerboelling I."/>
            <person name="Rothschild-Mancinelli K."/>
            <person name="Lyhne E.K."/>
            <person name="Kogle M.E."/>
            <person name="Barry K."/>
            <person name="Clum A."/>
            <person name="Na H."/>
            <person name="Ledsgaard L."/>
            <person name="Lin J."/>
            <person name="Lipzen A."/>
            <person name="Kuo A."/>
            <person name="Riley R."/>
            <person name="Mondo S."/>
            <person name="LaButti K."/>
            <person name="Haridas S."/>
            <person name="Pangalinan J."/>
            <person name="Salamov A.A."/>
            <person name="Simmons B.A."/>
            <person name="Magnuson J.K."/>
            <person name="Chen J."/>
            <person name="Drula E."/>
            <person name="Henrissat B."/>
            <person name="Wiebenga A."/>
            <person name="Lubbers R.J."/>
            <person name="Gomes A.C."/>
            <person name="Macurrencykelacurrency M.R."/>
            <person name="Stajich J."/>
            <person name="Grigoriev I.V."/>
            <person name="Mortensen U.H."/>
            <person name="De vries R.P."/>
            <person name="Baker S.E."/>
            <person name="Andersen M.R."/>
        </authorList>
    </citation>
    <scope>NUCLEOTIDE SEQUENCE [LARGE SCALE GENOMIC DNA]</scope>
    <source>
        <strain evidence="5 6">CBS 756.74</strain>
    </source>
</reference>
<evidence type="ECO:0000256" key="3">
    <source>
        <dbReference type="PROSITE-ProRule" id="PRU00023"/>
    </source>
</evidence>
<gene>
    <name evidence="5" type="ORF">BJX68DRAFT_268013</name>
</gene>
<keyword evidence="1" id="KW-0677">Repeat</keyword>
<evidence type="ECO:0000256" key="1">
    <source>
        <dbReference type="ARBA" id="ARBA00022737"/>
    </source>
</evidence>
<accession>A0ABR4K698</accession>
<dbReference type="Proteomes" id="UP001610444">
    <property type="component" value="Unassembled WGS sequence"/>
</dbReference>
<dbReference type="PROSITE" id="PS50297">
    <property type="entry name" value="ANK_REP_REGION"/>
    <property type="match status" value="1"/>
</dbReference>
<dbReference type="PANTHER" id="PTHR24198">
    <property type="entry name" value="ANKYRIN REPEAT AND PROTEIN KINASE DOMAIN-CONTAINING PROTEIN"/>
    <property type="match status" value="1"/>
</dbReference>
<feature type="repeat" description="ANK" evidence="3">
    <location>
        <begin position="469"/>
        <end position="494"/>
    </location>
</feature>
<dbReference type="Pfam" id="PF12796">
    <property type="entry name" value="Ank_2"/>
    <property type="match status" value="1"/>
</dbReference>
<evidence type="ECO:0000256" key="4">
    <source>
        <dbReference type="SAM" id="MobiDB-lite"/>
    </source>
</evidence>
<feature type="compositionally biased region" description="Basic and acidic residues" evidence="4">
    <location>
        <begin position="110"/>
        <end position="120"/>
    </location>
</feature>
<proteinExistence type="predicted"/>
<protein>
    <submittedName>
        <fullName evidence="5">Ankyrin repeat-containing domain protein</fullName>
    </submittedName>
</protein>
<dbReference type="GeneID" id="98161129"/>
<name>A0ABR4K698_9EURO</name>
<keyword evidence="6" id="KW-1185">Reference proteome</keyword>
<dbReference type="PROSITE" id="PS50088">
    <property type="entry name" value="ANK_REPEAT"/>
    <property type="match status" value="1"/>
</dbReference>
<dbReference type="SMART" id="SM00248">
    <property type="entry name" value="ANK"/>
    <property type="match status" value="5"/>
</dbReference>
<keyword evidence="2 3" id="KW-0040">ANK repeat</keyword>
<dbReference type="Gene3D" id="1.25.40.20">
    <property type="entry name" value="Ankyrin repeat-containing domain"/>
    <property type="match status" value="1"/>
</dbReference>